<dbReference type="RefSeq" id="WP_346762448.1">
    <property type="nucleotide sequence ID" value="NZ_JAUJEB010000013.1"/>
</dbReference>
<proteinExistence type="inferred from homology"/>
<sequence>MRNNFYQIKQIGGFFMIMLLWLSSLSLFAQERVITGTVIEAESGETLSGVTVLEKGTLNGTVSDVNGLYKISVNEGATLVFAFVGYVSLEVTVDNRSVMDVKLPVDVKALQEVVVIGYGEQSTKEITTAVTKVDAKQIESLPVYRPEQALQGTAPGIIIIQESGSPGSPLTVRIRGIASAQESAPLYLVDGIQVPNLDFLNSSDIDNVSVLKDGASAAIYGARGGNGVVLVTTKSGKRNLSNPKVSISGYYGIQNLANKPELMDRDQFIEFYNNSVDWYGAFTDGSTIPDLNGDGIRNDKFSSADAAQLPNTDWYDVVFDQASMSNLHASVQDGGEDYSYALSAGLFNQDGMVGGDLDKSNFERKTVKLNFEKDVLKGLNIQVDGLYGRTDRNSLTENGAGTGFAIMNYINNIPAIYPAYAENGEIFNPGRQNPPPVFNGVNLPIVGAVTNPLLALELNNTNTIQNYYSLSGGASYEVSNFRFSTKYAHYGGDQETRNFIPVFSYPEQGFARTSAQLNVTNGKFTRSQWENTINYAIPASGGSKVDLLVGSSVIEDRFTISSMSGNGFFTNSLETANFSLMQVPSDVTVSPETIIENGWLSFFGRANYAYKEKYLLSVTLRADASSKFGKDNRTGYFPSVSAGWNLSEEAFLSGSDVFDLLKLRASWGVNGNDQIGNSYAYLSQLTTNAAYILGGAQTTGIAPSALGNPDVKWEEVTQTNIGLDANMIRNQLGISVDYFIKKTTDMLAPVGTPILVGQASPFKNVADVENKGLEVLLTYKKVFTNKLSLDAGFNIATIDNKVTALGEGQPFNSANIQPSWPEPIARTDVGHPIASFYGYEVSGLNEQGDLVFKDNDGVDGITPDDKTFIGNPYPDFTYGFTLNLKYQGFDLNAFLFGSQGNDIYKAYLRPDAVNVNKPASDLNAWTATNSASNTARSNLFGLNGNLGQISDYYIEDGSFARLKTLTLGYTLPAAVAGKLKASKIRFYITASNLFTITDYSGVDPEIGQSSSQAFLDVGIDRGFYPQPRTFLGGFQINLF</sequence>
<evidence type="ECO:0000313" key="10">
    <source>
        <dbReference type="EMBL" id="MDN5217111.1"/>
    </source>
</evidence>
<dbReference type="NCBIfam" id="TIGR04057">
    <property type="entry name" value="SusC_RagA_signa"/>
    <property type="match status" value="1"/>
</dbReference>
<name>A0ABT8LIU6_9BACT</name>
<keyword evidence="11" id="KW-1185">Reference proteome</keyword>
<dbReference type="Pfam" id="PF13715">
    <property type="entry name" value="CarbopepD_reg_2"/>
    <property type="match status" value="1"/>
</dbReference>
<dbReference type="SUPFAM" id="SSF49464">
    <property type="entry name" value="Carboxypeptidase regulatory domain-like"/>
    <property type="match status" value="1"/>
</dbReference>
<dbReference type="SUPFAM" id="SSF56935">
    <property type="entry name" value="Porins"/>
    <property type="match status" value="1"/>
</dbReference>
<keyword evidence="3 7" id="KW-1134">Transmembrane beta strand</keyword>
<keyword evidence="8" id="KW-1133">Transmembrane helix</keyword>
<dbReference type="InterPro" id="IPR008969">
    <property type="entry name" value="CarboxyPept-like_regulatory"/>
</dbReference>
<keyword evidence="6 7" id="KW-0998">Cell outer membrane</keyword>
<feature type="domain" description="TonB-dependent receptor plug" evidence="9">
    <location>
        <begin position="124"/>
        <end position="228"/>
    </location>
</feature>
<evidence type="ECO:0000256" key="8">
    <source>
        <dbReference type="SAM" id="Phobius"/>
    </source>
</evidence>
<dbReference type="Pfam" id="PF07715">
    <property type="entry name" value="Plug"/>
    <property type="match status" value="1"/>
</dbReference>
<evidence type="ECO:0000313" key="11">
    <source>
        <dbReference type="Proteomes" id="UP001172083"/>
    </source>
</evidence>
<dbReference type="PANTHER" id="PTHR30442">
    <property type="entry name" value="IRON III DICITRATE TRANSPORT PROTEIN FECA"/>
    <property type="match status" value="1"/>
</dbReference>
<evidence type="ECO:0000256" key="1">
    <source>
        <dbReference type="ARBA" id="ARBA00004571"/>
    </source>
</evidence>
<gene>
    <name evidence="10" type="ORF">QQ020_33880</name>
</gene>
<comment type="subcellular location">
    <subcellularLocation>
        <location evidence="1 7">Cell outer membrane</location>
        <topology evidence="1 7">Multi-pass membrane protein</topology>
    </subcellularLocation>
</comment>
<dbReference type="Proteomes" id="UP001172083">
    <property type="component" value="Unassembled WGS sequence"/>
</dbReference>
<evidence type="ECO:0000256" key="4">
    <source>
        <dbReference type="ARBA" id="ARBA00022692"/>
    </source>
</evidence>
<keyword evidence="10" id="KW-0675">Receptor</keyword>
<dbReference type="Gene3D" id="2.40.170.20">
    <property type="entry name" value="TonB-dependent receptor, beta-barrel domain"/>
    <property type="match status" value="1"/>
</dbReference>
<comment type="similarity">
    <text evidence="7">Belongs to the TonB-dependent receptor family.</text>
</comment>
<dbReference type="PROSITE" id="PS52016">
    <property type="entry name" value="TONB_DEPENDENT_REC_3"/>
    <property type="match status" value="1"/>
</dbReference>
<evidence type="ECO:0000256" key="5">
    <source>
        <dbReference type="ARBA" id="ARBA00023136"/>
    </source>
</evidence>
<evidence type="ECO:0000259" key="9">
    <source>
        <dbReference type="Pfam" id="PF07715"/>
    </source>
</evidence>
<dbReference type="InterPro" id="IPR023997">
    <property type="entry name" value="TonB-dep_OMP_SusC/RagA_CS"/>
</dbReference>
<evidence type="ECO:0000256" key="2">
    <source>
        <dbReference type="ARBA" id="ARBA00022448"/>
    </source>
</evidence>
<feature type="transmembrane region" description="Helical" evidence="8">
    <location>
        <begin position="12"/>
        <end position="29"/>
    </location>
</feature>
<organism evidence="10 11">
    <name type="scientific">Agaribacillus aureus</name>
    <dbReference type="NCBI Taxonomy" id="3051825"/>
    <lineage>
        <taxon>Bacteria</taxon>
        <taxon>Pseudomonadati</taxon>
        <taxon>Bacteroidota</taxon>
        <taxon>Cytophagia</taxon>
        <taxon>Cytophagales</taxon>
        <taxon>Splendidivirgaceae</taxon>
        <taxon>Agaribacillus</taxon>
    </lineage>
</organism>
<comment type="caution">
    <text evidence="10">The sequence shown here is derived from an EMBL/GenBank/DDBJ whole genome shotgun (WGS) entry which is preliminary data.</text>
</comment>
<dbReference type="InterPro" id="IPR023996">
    <property type="entry name" value="TonB-dep_OMP_SusC/RagA"/>
</dbReference>
<evidence type="ECO:0000256" key="7">
    <source>
        <dbReference type="PROSITE-ProRule" id="PRU01360"/>
    </source>
</evidence>
<dbReference type="Gene3D" id="2.170.130.10">
    <property type="entry name" value="TonB-dependent receptor, plug domain"/>
    <property type="match status" value="1"/>
</dbReference>
<evidence type="ECO:0000256" key="6">
    <source>
        <dbReference type="ARBA" id="ARBA00023237"/>
    </source>
</evidence>
<keyword evidence="2 7" id="KW-0813">Transport</keyword>
<dbReference type="InterPro" id="IPR039426">
    <property type="entry name" value="TonB-dep_rcpt-like"/>
</dbReference>
<accession>A0ABT8LIU6</accession>
<evidence type="ECO:0000256" key="3">
    <source>
        <dbReference type="ARBA" id="ARBA00022452"/>
    </source>
</evidence>
<dbReference type="InterPro" id="IPR036942">
    <property type="entry name" value="Beta-barrel_TonB_sf"/>
</dbReference>
<dbReference type="PANTHER" id="PTHR30442:SF0">
    <property type="entry name" value="FE(3+) DICITRATE TRANSPORT PROTEIN FECA"/>
    <property type="match status" value="1"/>
</dbReference>
<dbReference type="NCBIfam" id="TIGR04056">
    <property type="entry name" value="OMP_RagA_SusC"/>
    <property type="match status" value="1"/>
</dbReference>
<dbReference type="InterPro" id="IPR012910">
    <property type="entry name" value="Plug_dom"/>
</dbReference>
<reference evidence="10" key="1">
    <citation type="submission" date="2023-06" db="EMBL/GenBank/DDBJ databases">
        <title>Genomic of Agaribacillus aureum.</title>
        <authorList>
            <person name="Wang G."/>
        </authorList>
    </citation>
    <scope>NUCLEOTIDE SEQUENCE</scope>
    <source>
        <strain evidence="10">BMA12</strain>
    </source>
</reference>
<dbReference type="InterPro" id="IPR037066">
    <property type="entry name" value="Plug_dom_sf"/>
</dbReference>
<dbReference type="Gene3D" id="2.60.40.1120">
    <property type="entry name" value="Carboxypeptidase-like, regulatory domain"/>
    <property type="match status" value="1"/>
</dbReference>
<keyword evidence="5 7" id="KW-0472">Membrane</keyword>
<dbReference type="EMBL" id="JAUJEB010000013">
    <property type="protein sequence ID" value="MDN5217111.1"/>
    <property type="molecule type" value="Genomic_DNA"/>
</dbReference>
<protein>
    <submittedName>
        <fullName evidence="10">TonB-dependent receptor</fullName>
    </submittedName>
</protein>
<keyword evidence="4 7" id="KW-0812">Transmembrane</keyword>